<feature type="non-terminal residue" evidence="4">
    <location>
        <position position="1"/>
    </location>
</feature>
<name>A0A166ULQ8_9PEZI</name>
<protein>
    <submittedName>
        <fullName evidence="4">PWWP domain-containing protein</fullName>
    </submittedName>
</protein>
<evidence type="ECO:0000313" key="5">
    <source>
        <dbReference type="Proteomes" id="UP000076552"/>
    </source>
</evidence>
<accession>A0A166ULQ8</accession>
<dbReference type="InterPro" id="IPR000313">
    <property type="entry name" value="PWWP_dom"/>
</dbReference>
<sequence length="663" mass="72328">LLPISSYQAIATSPTMSDEPTTSGQSAPAANEEVEKKTEEASTAAEASEAPAPASDDAKPSESDAPAEDNAEEAQKKDSKKTDSDTKDAESSGKTNEPSKDEDADVEMKDTTDAPEAKEASEAAAAADADAADATADKSKSRRRSSGVPEHKGKKLSKKASKAKFFHTNAQPGDHFLVKLKGYPQWPVIVCDEEMLPETLLKSRPVTAKRADGTYREDYADGGKRQNDRTFPVMYLRTNELYVESPQLACVNQDLTANLQLFSGWVPNSALQELSSDKATELLTDKVKKVELRDAFELAIEQHPLDYYKDELQKYQDELAQKQAAKDAREAAKKNKKKAPAVIEDEDVDMADAADEEVAEPTEKVKTKKRKADEEVVSTPARTDSAKKPKIKLNTSSTPKTTNGTATPKSGKESAAKPAKSKSSKKDGIEKKAEKEAPKEPELTAEEKHHRKEASQNPIHSLFNTNSCLQKEVLFLRHKLQKGLLTRDQEPKEEEMKMMSDYITKLESFADLEVSIIRATKINKVLKAILKLDSIPKEEEFNFKSRSQTLLDKWTKILAGGDAAAAAAAASVTPAPTNGVNGTKSEEKKETPAASEGAKEESKAAEKSDEAEKPADKEEKEQKDKKSVEPEKAEEVPEKADEPAEKSTEESTPAAPEPVEAKA</sequence>
<organism evidence="4 5">
    <name type="scientific">Colletotrichum tofieldiae</name>
    <dbReference type="NCBI Taxonomy" id="708197"/>
    <lineage>
        <taxon>Eukaryota</taxon>
        <taxon>Fungi</taxon>
        <taxon>Dikarya</taxon>
        <taxon>Ascomycota</taxon>
        <taxon>Pezizomycotina</taxon>
        <taxon>Sordariomycetes</taxon>
        <taxon>Hypocreomycetidae</taxon>
        <taxon>Glomerellales</taxon>
        <taxon>Glomerellaceae</taxon>
        <taxon>Colletotrichum</taxon>
        <taxon>Colletotrichum spaethianum species complex</taxon>
    </lineage>
</organism>
<feature type="compositionally biased region" description="Polar residues" evidence="2">
    <location>
        <begin position="574"/>
        <end position="583"/>
    </location>
</feature>
<evidence type="ECO:0000259" key="3">
    <source>
        <dbReference type="Pfam" id="PF00855"/>
    </source>
</evidence>
<reference evidence="4 5" key="1">
    <citation type="submission" date="2015-06" db="EMBL/GenBank/DDBJ databases">
        <title>Survival trade-offs in plant roots during colonization by closely related pathogenic and mutualistic fungi.</title>
        <authorList>
            <person name="Hacquard S."/>
            <person name="Kracher B."/>
            <person name="Hiruma K."/>
            <person name="Weinman A."/>
            <person name="Muench P."/>
            <person name="Garrido Oter R."/>
            <person name="Ver Loren van Themaat E."/>
            <person name="Dallerey J.-F."/>
            <person name="Damm U."/>
            <person name="Henrissat B."/>
            <person name="Lespinet O."/>
            <person name="Thon M."/>
            <person name="Kemen E."/>
            <person name="McHardy A.C."/>
            <person name="Schulze-Lefert P."/>
            <person name="O'Connell R.J."/>
        </authorList>
    </citation>
    <scope>NUCLEOTIDE SEQUENCE [LARGE SCALE GENOMIC DNA]</scope>
    <source>
        <strain evidence="4 5">0861</strain>
    </source>
</reference>
<keyword evidence="5" id="KW-1185">Reference proteome</keyword>
<feature type="compositionally biased region" description="Basic residues" evidence="2">
    <location>
        <begin position="152"/>
        <end position="161"/>
    </location>
</feature>
<comment type="caution">
    <text evidence="4">The sequence shown here is derived from an EMBL/GenBank/DDBJ whole genome shotgun (WGS) entry which is preliminary data.</text>
</comment>
<evidence type="ECO:0000313" key="4">
    <source>
        <dbReference type="EMBL" id="KZL73541.1"/>
    </source>
</evidence>
<evidence type="ECO:0000256" key="1">
    <source>
        <dbReference type="SAM" id="Coils"/>
    </source>
</evidence>
<gene>
    <name evidence="4" type="ORF">CT0861_03458</name>
</gene>
<proteinExistence type="predicted"/>
<feature type="compositionally biased region" description="Low complexity" evidence="2">
    <location>
        <begin position="122"/>
        <end position="134"/>
    </location>
</feature>
<feature type="compositionally biased region" description="Polar residues" evidence="2">
    <location>
        <begin position="1"/>
        <end position="28"/>
    </location>
</feature>
<feature type="compositionally biased region" description="Basic and acidic residues" evidence="2">
    <location>
        <begin position="584"/>
        <end position="649"/>
    </location>
</feature>
<dbReference type="Pfam" id="PF00855">
    <property type="entry name" value="PWWP"/>
    <property type="match status" value="1"/>
</dbReference>
<keyword evidence="1" id="KW-0175">Coiled coil</keyword>
<dbReference type="Proteomes" id="UP000076552">
    <property type="component" value="Unassembled WGS sequence"/>
</dbReference>
<dbReference type="SUPFAM" id="SSF63748">
    <property type="entry name" value="Tudor/PWWP/MBT"/>
    <property type="match status" value="1"/>
</dbReference>
<dbReference type="Gene3D" id="2.30.30.140">
    <property type="match status" value="1"/>
</dbReference>
<dbReference type="AlphaFoldDB" id="A0A166ULQ8"/>
<dbReference type="STRING" id="708197.A0A166ULQ8"/>
<evidence type="ECO:0000256" key="2">
    <source>
        <dbReference type="SAM" id="MobiDB-lite"/>
    </source>
</evidence>
<feature type="coiled-coil region" evidence="1">
    <location>
        <begin position="305"/>
        <end position="335"/>
    </location>
</feature>
<feature type="domain" description="PWWP" evidence="3">
    <location>
        <begin position="173"/>
        <end position="302"/>
    </location>
</feature>
<feature type="region of interest" description="Disordered" evidence="2">
    <location>
        <begin position="569"/>
        <end position="663"/>
    </location>
</feature>
<feature type="compositionally biased region" description="Basic and acidic residues" evidence="2">
    <location>
        <begin position="73"/>
        <end position="121"/>
    </location>
</feature>
<feature type="region of interest" description="Disordered" evidence="2">
    <location>
        <begin position="1"/>
        <end position="161"/>
    </location>
</feature>
<feature type="compositionally biased region" description="Low complexity" evidence="2">
    <location>
        <begin position="41"/>
        <end position="55"/>
    </location>
</feature>
<feature type="compositionally biased region" description="Basic and acidic residues" evidence="2">
    <location>
        <begin position="424"/>
        <end position="448"/>
    </location>
</feature>
<feature type="region of interest" description="Disordered" evidence="2">
    <location>
        <begin position="354"/>
        <end position="459"/>
    </location>
</feature>
<dbReference type="EMBL" id="LFIV01000043">
    <property type="protein sequence ID" value="KZL73541.1"/>
    <property type="molecule type" value="Genomic_DNA"/>
</dbReference>
<feature type="compositionally biased region" description="Polar residues" evidence="2">
    <location>
        <begin position="393"/>
        <end position="408"/>
    </location>
</feature>